<dbReference type="Pfam" id="PF13401">
    <property type="entry name" value="AAA_22"/>
    <property type="match status" value="1"/>
</dbReference>
<dbReference type="PANTHER" id="PTHR35894">
    <property type="entry name" value="GENERAL SECRETION PATHWAY PROTEIN A-RELATED"/>
    <property type="match status" value="1"/>
</dbReference>
<dbReference type="InterPro" id="IPR007730">
    <property type="entry name" value="SPOR-like_dom"/>
</dbReference>
<dbReference type="InterPro" id="IPR049945">
    <property type="entry name" value="AAA_22"/>
</dbReference>
<evidence type="ECO:0000313" key="2">
    <source>
        <dbReference type="Proteomes" id="UP000054785"/>
    </source>
</evidence>
<dbReference type="EMBL" id="LNYC01000044">
    <property type="protein sequence ID" value="KTC99680.1"/>
    <property type="molecule type" value="Genomic_DNA"/>
</dbReference>
<evidence type="ECO:0000313" key="1">
    <source>
        <dbReference type="EMBL" id="KTC99680.1"/>
    </source>
</evidence>
<keyword evidence="2" id="KW-1185">Reference proteome</keyword>
<dbReference type="STRING" id="45065.Lgee_1172"/>
<organism evidence="1 2">
    <name type="scientific">Legionella geestiana</name>
    <dbReference type="NCBI Taxonomy" id="45065"/>
    <lineage>
        <taxon>Bacteria</taxon>
        <taxon>Pseudomonadati</taxon>
        <taxon>Pseudomonadota</taxon>
        <taxon>Gammaproteobacteria</taxon>
        <taxon>Legionellales</taxon>
        <taxon>Legionellaceae</taxon>
        <taxon>Legionella</taxon>
    </lineage>
</organism>
<dbReference type="PROSITE" id="PS51724">
    <property type="entry name" value="SPOR"/>
    <property type="match status" value="1"/>
</dbReference>
<reference evidence="1 2" key="1">
    <citation type="submission" date="2015-11" db="EMBL/GenBank/DDBJ databases">
        <title>Genomic analysis of 38 Legionella species identifies large and diverse effector repertoires.</title>
        <authorList>
            <person name="Burstein D."/>
            <person name="Amaro F."/>
            <person name="Zusman T."/>
            <person name="Lifshitz Z."/>
            <person name="Cohen O."/>
            <person name="Gilbert J.A."/>
            <person name="Pupko T."/>
            <person name="Shuman H.A."/>
            <person name="Segal G."/>
        </authorList>
    </citation>
    <scope>NUCLEOTIDE SEQUENCE [LARGE SCALE GENOMIC DNA]</scope>
    <source>
        <strain evidence="1 2">ATCC 49504</strain>
    </source>
</reference>
<protein>
    <submittedName>
        <fullName evidence="1">DamX-related protein</fullName>
    </submittedName>
</protein>
<dbReference type="AlphaFoldDB" id="A0A0W0TVZ0"/>
<comment type="caution">
    <text evidence="1">The sequence shown here is derived from an EMBL/GenBank/DDBJ whole genome shotgun (WGS) entry which is preliminary data.</text>
</comment>
<accession>A0A0W0TVZ0</accession>
<dbReference type="InterPro" id="IPR052026">
    <property type="entry name" value="ExeA_AAA_ATPase_DNA-bind"/>
</dbReference>
<dbReference type="Gene3D" id="3.30.70.1070">
    <property type="entry name" value="Sporulation related repeat"/>
    <property type="match status" value="1"/>
</dbReference>
<dbReference type="InterPro" id="IPR027417">
    <property type="entry name" value="P-loop_NTPase"/>
</dbReference>
<dbReference type="Proteomes" id="UP000054785">
    <property type="component" value="Unassembled WGS sequence"/>
</dbReference>
<gene>
    <name evidence="1" type="ORF">Lgee_1172</name>
</gene>
<dbReference type="GO" id="GO:0016887">
    <property type="term" value="F:ATP hydrolysis activity"/>
    <property type="evidence" value="ECO:0007669"/>
    <property type="project" value="InterPro"/>
</dbReference>
<dbReference type="SUPFAM" id="SSF52540">
    <property type="entry name" value="P-loop containing nucleoside triphosphate hydrolases"/>
    <property type="match status" value="1"/>
</dbReference>
<dbReference type="RefSeq" id="WP_028387403.1">
    <property type="nucleotide sequence ID" value="NZ_CAAAHN010000007.1"/>
</dbReference>
<dbReference type="InterPro" id="IPR036680">
    <property type="entry name" value="SPOR-like_sf"/>
</dbReference>
<dbReference type="PATRIC" id="fig|45065.4.peg.1259"/>
<dbReference type="Pfam" id="PF05036">
    <property type="entry name" value="SPOR"/>
    <property type="match status" value="1"/>
</dbReference>
<name>A0A0W0TVZ0_9GAMM</name>
<dbReference type="GO" id="GO:0042834">
    <property type="term" value="F:peptidoglycan binding"/>
    <property type="evidence" value="ECO:0007669"/>
    <property type="project" value="InterPro"/>
</dbReference>
<dbReference type="OrthoDB" id="5648409at2"/>
<proteinExistence type="predicted"/>
<sequence length="460" mass="50254">MTQPQGMNHAGGLMQGAEVFKPASWMSCVNFINHLVAYNNVLIALMAEKNGGKSTFIGLLKGHLDARVRCVSVDAATASSHALLVEDFHKALGFDLACESGLDALVAEINRRQEPVLLLIDNAQELSDSLIETLLALLHQQGAQGCFHVCLAADTASMPSLNQLARGVFRDMIHTITLGPLSEAETRTYVSTRLAPPGNARNWDFDKPMAEFYALTRGNVAQINARAAAYFSKSPRRRTFLRPGNTGYALLLIMAMAAAFFWKAEVSQSRDAEPLSTSAAALPSFLAPVAMKDAKATEDTPVQLASVIPPLTDMALVQPLEVVEMRQNLARGDSVYEETEEVSAVLDKVVVAPKQIALPAVRAREELAMAQSPSPKVVYTIQVLAGVHRDHLERVIRVYHLEKSATIHETRHHGKPWYILTLGNFQSSEAAQLALSQLPKQVVANRPWVRQLHVAETMLG</sequence>
<dbReference type="PANTHER" id="PTHR35894:SF7">
    <property type="entry name" value="GENERAL SECRETION PATHWAY PROTEIN A-RELATED"/>
    <property type="match status" value="1"/>
</dbReference>